<gene>
    <name evidence="1" type="ORF">ERX40_11170</name>
</gene>
<dbReference type="Proteomes" id="UP000295280">
    <property type="component" value="Unassembled WGS sequence"/>
</dbReference>
<name>A0A9Q8CFT2_9STAP</name>
<accession>A0A9Q8CFT2</accession>
<dbReference type="RefSeq" id="WP_165980764.1">
    <property type="nucleotide sequence ID" value="NZ_SCWD01000031.1"/>
</dbReference>
<keyword evidence="2" id="KW-1185">Reference proteome</keyword>
<feature type="non-terminal residue" evidence="1">
    <location>
        <position position="73"/>
    </location>
</feature>
<dbReference type="EMBL" id="SCWD01000031">
    <property type="protein sequence ID" value="TDL93369.1"/>
    <property type="molecule type" value="Genomic_DNA"/>
</dbReference>
<proteinExistence type="predicted"/>
<protein>
    <submittedName>
        <fullName evidence="1">Uncharacterized protein</fullName>
    </submittedName>
</protein>
<dbReference type="AlphaFoldDB" id="A0A9Q8CFT2"/>
<reference evidence="1 2" key="1">
    <citation type="submission" date="2019-01" db="EMBL/GenBank/DDBJ databases">
        <title>Draft genome sequences of the type strains of six Macrococcus species.</title>
        <authorList>
            <person name="Mazhar S."/>
            <person name="Altermann E."/>
            <person name="Hill C."/>
            <person name="Mcauliffe O."/>
        </authorList>
    </citation>
    <scope>NUCLEOTIDE SEQUENCE [LARGE SCALE GENOMIC DNA]</scope>
    <source>
        <strain evidence="1 2">ATCC 51828</strain>
    </source>
</reference>
<sequence>MKHDYEVTMSKSQAVKQLGNLKKDISNYADVDQFRQGDAIFVGMYNLSGTFEAMEMKPSQSDIKNSFYSFVTT</sequence>
<comment type="caution">
    <text evidence="1">The sequence shown here is derived from an EMBL/GenBank/DDBJ whole genome shotgun (WGS) entry which is preliminary data.</text>
</comment>
<evidence type="ECO:0000313" key="2">
    <source>
        <dbReference type="Proteomes" id="UP000295280"/>
    </source>
</evidence>
<evidence type="ECO:0000313" key="1">
    <source>
        <dbReference type="EMBL" id="TDL93369.1"/>
    </source>
</evidence>
<organism evidence="1 2">
    <name type="scientific">Macrococcus carouselicus</name>
    <dbReference type="NCBI Taxonomy" id="69969"/>
    <lineage>
        <taxon>Bacteria</taxon>
        <taxon>Bacillati</taxon>
        <taxon>Bacillota</taxon>
        <taxon>Bacilli</taxon>
        <taxon>Bacillales</taxon>
        <taxon>Staphylococcaceae</taxon>
        <taxon>Macrococcus</taxon>
    </lineage>
</organism>